<gene>
    <name evidence="1" type="ORF">AWU65_02805</name>
</gene>
<evidence type="ECO:0000313" key="1">
    <source>
        <dbReference type="EMBL" id="KZS44932.1"/>
    </source>
</evidence>
<accession>A0A163GEP6</accession>
<comment type="caution">
    <text evidence="1">The sequence shown here is derived from an EMBL/GenBank/DDBJ whole genome shotgun (WGS) entry which is preliminary data.</text>
</comment>
<sequence length="467" mass="54750">MTCGTTKHSFKTITMWTPVEFENENYTSRKIKVSTCRHCGFTRQTPISERIRYGAGEPPYDLDNVLEGEMLELTRSLLLDLIKSKTRKRWENWKAHWLTHVEYQLFDESVMRLFNWGLLVMHEKKLHNRIQTWDPKFVSANLGMFESDIARLMEMNFDTNTAELDSLTMAFQDLKPLTENEHLIKKVIQFVKIKRDSSTIHMIRLLFALFDHNQKQKTMSWKMFSQQYFYSTKALSEGDKHRLRKLLGKKLSDFGIHSNKSRIWITGPFSWELNGYTNYGLAFHGSLSLTRSMIHKMRIISWDSPHLLIIENKDLFDSLVDSQWLDPCKWSLLYSKGFISSEEIELISYASTFNLVSITIWPDFDPFGLSIAINIKEKLMGKALNIPVKIFGFTKEWGERFPGTSPLTKSDLNEIYRLMTYPIPHACIEALHLMKSTNRKGEQELCFDFFTESDFERHLSQDVVQLI</sequence>
<dbReference type="GO" id="GO:0003677">
    <property type="term" value="F:DNA binding"/>
    <property type="evidence" value="ECO:0007669"/>
    <property type="project" value="InterPro"/>
</dbReference>
<name>A0A163GEP6_9BACL</name>
<protein>
    <recommendedName>
        <fullName evidence="3">Wadjet protein JetD C-terminal domain-containing protein</fullName>
    </recommendedName>
</protein>
<evidence type="ECO:0000313" key="2">
    <source>
        <dbReference type="Proteomes" id="UP000076796"/>
    </source>
</evidence>
<reference evidence="1" key="1">
    <citation type="journal article" date="2016" name="Genome Announc.">
        <title>Draft genomes of two strains of Paenibacillus glucanolyticus with capability to degrade lignocellulose.</title>
        <authorList>
            <person name="Mathews S.L."/>
            <person name="Pawlak J."/>
            <person name="Grunden A.M."/>
        </authorList>
    </citation>
    <scope>NUCLEOTIDE SEQUENCE [LARGE SCALE GENOMIC DNA]</scope>
    <source>
        <strain evidence="1">SLM1</strain>
    </source>
</reference>
<dbReference type="InterPro" id="IPR036078">
    <property type="entry name" value="Spo11/TopoVI_A_sf"/>
</dbReference>
<proteinExistence type="predicted"/>
<evidence type="ECO:0008006" key="3">
    <source>
        <dbReference type="Google" id="ProtNLM"/>
    </source>
</evidence>
<dbReference type="SUPFAM" id="SSF56726">
    <property type="entry name" value="DNA topoisomerase IV, alpha subunit"/>
    <property type="match status" value="1"/>
</dbReference>
<dbReference type="Gene3D" id="3.40.1360.10">
    <property type="match status" value="1"/>
</dbReference>
<dbReference type="GO" id="GO:0005694">
    <property type="term" value="C:chromosome"/>
    <property type="evidence" value="ECO:0007669"/>
    <property type="project" value="InterPro"/>
</dbReference>
<organism evidence="1 2">
    <name type="scientific">Paenibacillus glucanolyticus</name>
    <dbReference type="NCBI Taxonomy" id="59843"/>
    <lineage>
        <taxon>Bacteria</taxon>
        <taxon>Bacillati</taxon>
        <taxon>Bacillota</taxon>
        <taxon>Bacilli</taxon>
        <taxon>Bacillales</taxon>
        <taxon>Paenibacillaceae</taxon>
        <taxon>Paenibacillus</taxon>
    </lineage>
</organism>
<dbReference type="AlphaFoldDB" id="A0A163GEP6"/>
<dbReference type="Proteomes" id="UP000076796">
    <property type="component" value="Unassembled WGS sequence"/>
</dbReference>
<keyword evidence="2" id="KW-1185">Reference proteome</keyword>
<dbReference type="EMBL" id="LWMH01000001">
    <property type="protein sequence ID" value="KZS44932.1"/>
    <property type="molecule type" value="Genomic_DNA"/>
</dbReference>